<keyword evidence="6" id="KW-0808">Transferase</keyword>
<dbReference type="Pfam" id="PF00464">
    <property type="entry name" value="SHMT"/>
    <property type="match status" value="1"/>
</dbReference>
<dbReference type="InterPro" id="IPR015422">
    <property type="entry name" value="PyrdxlP-dep_Trfase_small"/>
</dbReference>
<dbReference type="PANTHER" id="PTHR11680:SF35">
    <property type="entry name" value="SERINE HYDROXYMETHYLTRANSFERASE 1"/>
    <property type="match status" value="1"/>
</dbReference>
<evidence type="ECO:0000256" key="1">
    <source>
        <dbReference type="ARBA" id="ARBA00001933"/>
    </source>
</evidence>
<dbReference type="GO" id="GO:0005737">
    <property type="term" value="C:cytoplasm"/>
    <property type="evidence" value="ECO:0007669"/>
    <property type="project" value="TreeGrafter"/>
</dbReference>
<dbReference type="GO" id="GO:0032259">
    <property type="term" value="P:methylation"/>
    <property type="evidence" value="ECO:0007669"/>
    <property type="project" value="UniProtKB-KW"/>
</dbReference>
<keyword evidence="3 4" id="KW-0663">Pyridoxal phosphate</keyword>
<evidence type="ECO:0000313" key="7">
    <source>
        <dbReference type="Proteomes" id="UP000562352"/>
    </source>
</evidence>
<keyword evidence="6" id="KW-0489">Methyltransferase</keyword>
<feature type="domain" description="Serine hydroxymethyltransferase-like" evidence="5">
    <location>
        <begin position="43"/>
        <end position="409"/>
    </location>
</feature>
<comment type="caution">
    <text evidence="6">The sequence shown here is derived from an EMBL/GenBank/DDBJ whole genome shotgun (WGS) entry which is preliminary data.</text>
</comment>
<dbReference type="InterPro" id="IPR049943">
    <property type="entry name" value="Ser_HO-MeTrfase-like"/>
</dbReference>
<dbReference type="EC" id="2.1.2.1" evidence="6"/>
<dbReference type="SUPFAM" id="SSF53383">
    <property type="entry name" value="PLP-dependent transferases"/>
    <property type="match status" value="1"/>
</dbReference>
<dbReference type="Gene3D" id="3.40.640.10">
    <property type="entry name" value="Type I PLP-dependent aspartate aminotransferase-like (Major domain)"/>
    <property type="match status" value="1"/>
</dbReference>
<accession>A0A841D0X5</accession>
<dbReference type="AlphaFoldDB" id="A0A841D0X5"/>
<keyword evidence="7" id="KW-1185">Reference proteome</keyword>
<evidence type="ECO:0000313" key="6">
    <source>
        <dbReference type="EMBL" id="MBB5962643.1"/>
    </source>
</evidence>
<dbReference type="PIRSF" id="PIRSF000412">
    <property type="entry name" value="SHMT"/>
    <property type="match status" value="1"/>
</dbReference>
<dbReference type="InterPro" id="IPR015424">
    <property type="entry name" value="PyrdxlP-dep_Trfase"/>
</dbReference>
<reference evidence="6 7" key="1">
    <citation type="submission" date="2020-08" db="EMBL/GenBank/DDBJ databases">
        <title>Genomic Encyclopedia of Type Strains, Phase III (KMG-III): the genomes of soil and plant-associated and newly described type strains.</title>
        <authorList>
            <person name="Whitman W."/>
        </authorList>
    </citation>
    <scope>NUCLEOTIDE SEQUENCE [LARGE SCALE GENOMIC DNA]</scope>
    <source>
        <strain evidence="6 7">CECT 3303</strain>
    </source>
</reference>
<dbReference type="PANTHER" id="PTHR11680">
    <property type="entry name" value="SERINE HYDROXYMETHYLTRANSFERASE"/>
    <property type="match status" value="1"/>
</dbReference>
<dbReference type="InterPro" id="IPR039429">
    <property type="entry name" value="SHMT-like_dom"/>
</dbReference>
<dbReference type="GO" id="GO:0035999">
    <property type="term" value="P:tetrahydrofolate interconversion"/>
    <property type="evidence" value="ECO:0007669"/>
    <property type="project" value="InterPro"/>
</dbReference>
<evidence type="ECO:0000256" key="4">
    <source>
        <dbReference type="PIRSR" id="PIRSR000412-50"/>
    </source>
</evidence>
<dbReference type="InterPro" id="IPR001085">
    <property type="entry name" value="Ser_HO-MeTrfase"/>
</dbReference>
<evidence type="ECO:0000256" key="3">
    <source>
        <dbReference type="ARBA" id="ARBA00022898"/>
    </source>
</evidence>
<organism evidence="6 7">
    <name type="scientific">Planomonospora venezuelensis</name>
    <dbReference type="NCBI Taxonomy" id="1999"/>
    <lineage>
        <taxon>Bacteria</taxon>
        <taxon>Bacillati</taxon>
        <taxon>Actinomycetota</taxon>
        <taxon>Actinomycetes</taxon>
        <taxon>Streptosporangiales</taxon>
        <taxon>Streptosporangiaceae</taxon>
        <taxon>Planomonospora</taxon>
    </lineage>
</organism>
<dbReference type="EMBL" id="JACHJJ010000004">
    <property type="protein sequence ID" value="MBB5962643.1"/>
    <property type="molecule type" value="Genomic_DNA"/>
</dbReference>
<evidence type="ECO:0000256" key="2">
    <source>
        <dbReference type="ARBA" id="ARBA00006376"/>
    </source>
</evidence>
<feature type="modified residue" description="N6-(pyridoxal phosphate)lysine" evidence="4">
    <location>
        <position position="255"/>
    </location>
</feature>
<dbReference type="InterPro" id="IPR015421">
    <property type="entry name" value="PyrdxlP-dep_Trfase_major"/>
</dbReference>
<sequence>MGPALTPRPWVPAPSEERVRSVAGAVADLPAASVQEEIERLAAENHRIHDVEAVNLNPAANVMNPRAEALLSSGLGSRPSLGYPGDKYETGLEAIEQIEIIAAELAAQVFGAGHAEVRVGSGALANLYAFMATCGPGDTIIAPPASVGGHVTHHGQGAAGLYGLTTVPAPVAADGYTVDVDALRSLAEETRPRLITVGGSLNLFPHPVPRIREIADSVGARVLFDAAHLCGMIAGRTWPDPLREGAHLITMSTYKSLGGPPGGLVVTDDAELAERLDAIAYPGLTANSDAGRIAALAMTLLDWKAAGPAYARAMTAAARRLATELLTLGVPVFAAGRGCTRSHQFAVEAHRYGGGQRAARRLRRANLLACGIGLPAEPVAGDVNGLRLGTPEIVRLGATEEDMPALAALVARALDPGTDPAAVAPEVTEWRSRLSGVRFTADRPA</sequence>
<protein>
    <submittedName>
        <fullName evidence="6">Glycine hydroxymethyltransferase</fullName>
        <ecNumber evidence="6">2.1.2.1</ecNumber>
    </submittedName>
</protein>
<dbReference type="GO" id="GO:0008168">
    <property type="term" value="F:methyltransferase activity"/>
    <property type="evidence" value="ECO:0007669"/>
    <property type="project" value="UniProtKB-KW"/>
</dbReference>
<evidence type="ECO:0000259" key="5">
    <source>
        <dbReference type="Pfam" id="PF00464"/>
    </source>
</evidence>
<dbReference type="GO" id="GO:0019264">
    <property type="term" value="P:glycine biosynthetic process from serine"/>
    <property type="evidence" value="ECO:0007669"/>
    <property type="project" value="InterPro"/>
</dbReference>
<dbReference type="RefSeq" id="WP_184940193.1">
    <property type="nucleotide sequence ID" value="NZ_BAAAWZ010000001.1"/>
</dbReference>
<dbReference type="Proteomes" id="UP000562352">
    <property type="component" value="Unassembled WGS sequence"/>
</dbReference>
<comment type="cofactor">
    <cofactor evidence="1 4">
        <name>pyridoxal 5'-phosphate</name>
        <dbReference type="ChEBI" id="CHEBI:597326"/>
    </cofactor>
</comment>
<proteinExistence type="inferred from homology"/>
<dbReference type="Gene3D" id="3.90.1150.10">
    <property type="entry name" value="Aspartate Aminotransferase, domain 1"/>
    <property type="match status" value="1"/>
</dbReference>
<gene>
    <name evidence="6" type="ORF">FHS22_001904</name>
</gene>
<name>A0A841D0X5_PLAVE</name>
<dbReference type="GO" id="GO:0030170">
    <property type="term" value="F:pyridoxal phosphate binding"/>
    <property type="evidence" value="ECO:0007669"/>
    <property type="project" value="InterPro"/>
</dbReference>
<comment type="similarity">
    <text evidence="2">Belongs to the SHMT family.</text>
</comment>
<dbReference type="GO" id="GO:0004372">
    <property type="term" value="F:glycine hydroxymethyltransferase activity"/>
    <property type="evidence" value="ECO:0007669"/>
    <property type="project" value="UniProtKB-EC"/>
</dbReference>